<keyword evidence="2" id="KW-1185">Reference proteome</keyword>
<reference evidence="1" key="2">
    <citation type="submission" date="2025-09" db="UniProtKB">
        <authorList>
            <consortium name="Ensembl"/>
        </authorList>
    </citation>
    <scope>IDENTIFICATION</scope>
</reference>
<dbReference type="AlphaFoldDB" id="A0A8C5MLG3"/>
<dbReference type="Ensembl" id="ENSLLET00000014221.1">
    <property type="protein sequence ID" value="ENSLLEP00000013691.1"/>
    <property type="gene ID" value="ENSLLEG00000008669.1"/>
</dbReference>
<evidence type="ECO:0000313" key="2">
    <source>
        <dbReference type="Proteomes" id="UP000694569"/>
    </source>
</evidence>
<protein>
    <submittedName>
        <fullName evidence="1">Uncharacterized protein</fullName>
    </submittedName>
</protein>
<reference evidence="1" key="1">
    <citation type="submission" date="2025-08" db="UniProtKB">
        <authorList>
            <consortium name="Ensembl"/>
        </authorList>
    </citation>
    <scope>IDENTIFICATION</scope>
</reference>
<dbReference type="Proteomes" id="UP000694569">
    <property type="component" value="Unplaced"/>
</dbReference>
<proteinExistence type="predicted"/>
<sequence length="127" mass="14746">NSEIHRTVKKRCHLHDTFFLLFQRGFYQIRVCMKIPPRIPHKIEASLLRASGDDLAFPASVQDNVICSKIFQILYKNEEVAVNDVMNFKIKMLLDERKIEETLRLGSDESSFNVRLDARNHGRASSK</sequence>
<evidence type="ECO:0000313" key="1">
    <source>
        <dbReference type="Ensembl" id="ENSLLEP00000013691.1"/>
    </source>
</evidence>
<organism evidence="1 2">
    <name type="scientific">Leptobrachium leishanense</name>
    <name type="common">Leishan spiny toad</name>
    <dbReference type="NCBI Taxonomy" id="445787"/>
    <lineage>
        <taxon>Eukaryota</taxon>
        <taxon>Metazoa</taxon>
        <taxon>Chordata</taxon>
        <taxon>Craniata</taxon>
        <taxon>Vertebrata</taxon>
        <taxon>Euteleostomi</taxon>
        <taxon>Amphibia</taxon>
        <taxon>Batrachia</taxon>
        <taxon>Anura</taxon>
        <taxon>Pelobatoidea</taxon>
        <taxon>Megophryidae</taxon>
        <taxon>Leptobrachium</taxon>
    </lineage>
</organism>
<dbReference type="GeneTree" id="ENSGT00940000157565"/>
<dbReference type="OrthoDB" id="273452at2759"/>
<name>A0A8C5MLG3_9ANUR</name>
<accession>A0A8C5MLG3</accession>